<proteinExistence type="predicted"/>
<dbReference type="InterPro" id="IPR015943">
    <property type="entry name" value="WD40/YVTN_repeat-like_dom_sf"/>
</dbReference>
<dbReference type="InterPro" id="IPR001680">
    <property type="entry name" value="WD40_rpt"/>
</dbReference>
<dbReference type="PANTHER" id="PTHR44414:SF1">
    <property type="entry name" value="PROTEIN NEDD1"/>
    <property type="match status" value="1"/>
</dbReference>
<dbReference type="GO" id="GO:0000278">
    <property type="term" value="P:mitotic cell cycle"/>
    <property type="evidence" value="ECO:0007669"/>
    <property type="project" value="TreeGrafter"/>
</dbReference>
<reference evidence="2 3" key="1">
    <citation type="journal article" date="2023" name="Insect Mol. Biol.">
        <title>Genome sequencing provides insights into the evolution of gene families encoding plant cell wall-degrading enzymes in longhorned beetles.</title>
        <authorList>
            <person name="Shin N.R."/>
            <person name="Okamura Y."/>
            <person name="Kirsch R."/>
            <person name="Pauchet Y."/>
        </authorList>
    </citation>
    <scope>NUCLEOTIDE SEQUENCE [LARGE SCALE GENOMIC DNA]</scope>
    <source>
        <strain evidence="2">EAD_L_NR</strain>
    </source>
</reference>
<dbReference type="GO" id="GO:0005813">
    <property type="term" value="C:centrosome"/>
    <property type="evidence" value="ECO:0007669"/>
    <property type="project" value="TreeGrafter"/>
</dbReference>
<evidence type="ECO:0000313" key="3">
    <source>
        <dbReference type="Proteomes" id="UP001159042"/>
    </source>
</evidence>
<dbReference type="InterPro" id="IPR024977">
    <property type="entry name" value="Apc4-like_WD40_dom"/>
</dbReference>
<dbReference type="SUPFAM" id="SSF50978">
    <property type="entry name" value="WD40 repeat-like"/>
    <property type="match status" value="1"/>
</dbReference>
<dbReference type="GO" id="GO:0005814">
    <property type="term" value="C:centriole"/>
    <property type="evidence" value="ECO:0007669"/>
    <property type="project" value="TreeGrafter"/>
</dbReference>
<dbReference type="InterPro" id="IPR036322">
    <property type="entry name" value="WD40_repeat_dom_sf"/>
</dbReference>
<dbReference type="Proteomes" id="UP001159042">
    <property type="component" value="Unassembled WGS sequence"/>
</dbReference>
<protein>
    <recommendedName>
        <fullName evidence="1">Anaphase-promoting complex subunit 4-like WD40 domain-containing protein</fullName>
    </recommendedName>
</protein>
<dbReference type="EMBL" id="JANEYG010000043">
    <property type="protein sequence ID" value="KAJ8916355.1"/>
    <property type="molecule type" value="Genomic_DNA"/>
</dbReference>
<name>A0AAV8VR61_9CUCU</name>
<keyword evidence="3" id="KW-1185">Reference proteome</keyword>
<feature type="domain" description="Anaphase-promoting complex subunit 4-like WD40" evidence="1">
    <location>
        <begin position="87"/>
        <end position="149"/>
    </location>
</feature>
<dbReference type="PANTHER" id="PTHR44414">
    <property type="entry name" value="PROTEIN NEDD1"/>
    <property type="match status" value="1"/>
</dbReference>
<organism evidence="2 3">
    <name type="scientific">Exocentrus adspersus</name>
    <dbReference type="NCBI Taxonomy" id="1586481"/>
    <lineage>
        <taxon>Eukaryota</taxon>
        <taxon>Metazoa</taxon>
        <taxon>Ecdysozoa</taxon>
        <taxon>Arthropoda</taxon>
        <taxon>Hexapoda</taxon>
        <taxon>Insecta</taxon>
        <taxon>Pterygota</taxon>
        <taxon>Neoptera</taxon>
        <taxon>Endopterygota</taxon>
        <taxon>Coleoptera</taxon>
        <taxon>Polyphaga</taxon>
        <taxon>Cucujiformia</taxon>
        <taxon>Chrysomeloidea</taxon>
        <taxon>Cerambycidae</taxon>
        <taxon>Lamiinae</taxon>
        <taxon>Acanthocinini</taxon>
        <taxon>Exocentrus</taxon>
    </lineage>
</organism>
<dbReference type="AlphaFoldDB" id="A0AAV8VR61"/>
<dbReference type="Pfam" id="PF12894">
    <property type="entry name" value="ANAPC4_WD40"/>
    <property type="match status" value="1"/>
</dbReference>
<dbReference type="GO" id="GO:0036064">
    <property type="term" value="C:ciliary basal body"/>
    <property type="evidence" value="ECO:0007669"/>
    <property type="project" value="TreeGrafter"/>
</dbReference>
<dbReference type="GO" id="GO:0043015">
    <property type="term" value="F:gamma-tubulin binding"/>
    <property type="evidence" value="ECO:0007669"/>
    <property type="project" value="TreeGrafter"/>
</dbReference>
<dbReference type="GO" id="GO:0007020">
    <property type="term" value="P:microtubule nucleation"/>
    <property type="evidence" value="ECO:0007669"/>
    <property type="project" value="TreeGrafter"/>
</dbReference>
<gene>
    <name evidence="2" type="ORF">NQ315_005052</name>
</gene>
<dbReference type="GO" id="GO:0000922">
    <property type="term" value="C:spindle pole"/>
    <property type="evidence" value="ECO:0007669"/>
    <property type="project" value="TreeGrafter"/>
</dbReference>
<comment type="caution">
    <text evidence="2">The sequence shown here is derived from an EMBL/GenBank/DDBJ whole genome shotgun (WGS) entry which is preliminary data.</text>
</comment>
<accession>A0AAV8VR61</accession>
<dbReference type="GO" id="GO:0005737">
    <property type="term" value="C:cytoplasm"/>
    <property type="evidence" value="ECO:0007669"/>
    <property type="project" value="TreeGrafter"/>
</dbReference>
<sequence>MTLAACAKDVKFYKWPNISYAGVYETPVDCMAIKTISWSCTGKELLVVKSKGNPVIISPPSKPEQYIEPFDCIHTNNASVATFSNNNPNLLALGTDNGGVYLFNLKIKQKLPQEFKKLPSSIQNLEFSSDDQCIATGCLNGQIYLYDSKFRLSSSFVVPNSPSMSTMAYSKFTPNLLAGASKEGVLCLWDTETADIILCSKSHENRITDVTFFETILSTVGIDGKFISYDLRACECVARYELDCPLSSLAYLPGSLEMAVSTMSGQLRSYDQRNMKSPLRTHVASSNGGIKKISFPNINEILISPTTMYQKNAMKYNSKYYDDNCSASGDFSIFSDSTNMYDSPKMVNANVSNHCEEEENAVSAVQDIPPTKKIENIEFEELAKVLDEKVKSTTKEFEEKLLQTFYGLRINTSKQFIGLEEKISQSWNSFVDYLRFSGGGSGTTTSDEKVSQEEFTQVEHYSSVADCM</sequence>
<evidence type="ECO:0000259" key="1">
    <source>
        <dbReference type="Pfam" id="PF12894"/>
    </source>
</evidence>
<dbReference type="InterPro" id="IPR052818">
    <property type="entry name" value="NEDD1_Spindle_Assembly"/>
</dbReference>
<dbReference type="Gene3D" id="2.130.10.10">
    <property type="entry name" value="YVTN repeat-like/Quinoprotein amine dehydrogenase"/>
    <property type="match status" value="2"/>
</dbReference>
<dbReference type="SMART" id="SM00320">
    <property type="entry name" value="WD40"/>
    <property type="match status" value="5"/>
</dbReference>
<evidence type="ECO:0000313" key="2">
    <source>
        <dbReference type="EMBL" id="KAJ8916355.1"/>
    </source>
</evidence>